<organism evidence="6 7">
    <name type="scientific">Rhodotorula graminis (strain WP1)</name>
    <dbReference type="NCBI Taxonomy" id="578459"/>
    <lineage>
        <taxon>Eukaryota</taxon>
        <taxon>Fungi</taxon>
        <taxon>Dikarya</taxon>
        <taxon>Basidiomycota</taxon>
        <taxon>Pucciniomycotina</taxon>
        <taxon>Microbotryomycetes</taxon>
        <taxon>Sporidiobolales</taxon>
        <taxon>Sporidiobolaceae</taxon>
        <taxon>Rhodotorula</taxon>
    </lineage>
</organism>
<sequence>MPASSSSSSSRTVVVVGYGPAAVPAVQTLAAQLPADWRLVVVSATTAYWPVSALRAAIVSGWEDKPVASVEHAFPHGKRHVLVTGTQVVELREHSVLVDKPHPELGCEIAFDYCILATGSKYAYPCRPRVGATVEEAVADLRQTQRDVAAAESVLIIGGGPVGVELAGEIGEYYGGSHGRPKKRVTLVHSHDRFIHQDGWSDKFNKSLKSQVEALGTKVVFNAKVSDGPTESGPVEGGSHTFHLDNGETVDADFVFVAFGSSPNTGFVGEFDPATLNDKRQVKVRPSFQLDKYPTLFAIGDITAVDESKLFAHAKNHGAVAAANIIALIRAGNSASSTTPPKSYKAGPQLMIVSVGTKGGAGQLFGFTVGNWFSSFVKSKSLFVSDFKKMYAATA</sequence>
<dbReference type="GO" id="GO:0005737">
    <property type="term" value="C:cytoplasm"/>
    <property type="evidence" value="ECO:0007669"/>
    <property type="project" value="TreeGrafter"/>
</dbReference>
<dbReference type="STRING" id="578459.A0A0P9FCX3"/>
<dbReference type="SUPFAM" id="SSF51905">
    <property type="entry name" value="FAD/NAD(P)-binding domain"/>
    <property type="match status" value="1"/>
</dbReference>
<dbReference type="Proteomes" id="UP000053890">
    <property type="component" value="Unassembled WGS sequence"/>
</dbReference>
<name>A0A0P9FCX3_RHOGW</name>
<dbReference type="PANTHER" id="PTHR43735:SF3">
    <property type="entry name" value="FERROPTOSIS SUPPRESSOR PROTEIN 1"/>
    <property type="match status" value="1"/>
</dbReference>
<proteinExistence type="inferred from homology"/>
<keyword evidence="2" id="KW-0285">Flavoprotein</keyword>
<accession>A0A0P9FCX3</accession>
<dbReference type="OMA" id="PIPFKQS"/>
<reference evidence="6 7" key="1">
    <citation type="journal article" date="2015" name="Front. Microbiol.">
        <title>Genome sequence of the plant growth promoting endophytic yeast Rhodotorula graminis WP1.</title>
        <authorList>
            <person name="Firrincieli A."/>
            <person name="Otillar R."/>
            <person name="Salamov A."/>
            <person name="Schmutz J."/>
            <person name="Khan Z."/>
            <person name="Redman R.S."/>
            <person name="Fleck N.D."/>
            <person name="Lindquist E."/>
            <person name="Grigoriev I.V."/>
            <person name="Doty S.L."/>
        </authorList>
    </citation>
    <scope>NUCLEOTIDE SEQUENCE [LARGE SCALE GENOMIC DNA]</scope>
    <source>
        <strain evidence="6 7">WP1</strain>
    </source>
</reference>
<gene>
    <name evidence="6" type="ORF">RHOBADRAFT_54772</name>
</gene>
<dbReference type="OrthoDB" id="202203at2759"/>
<evidence type="ECO:0000313" key="6">
    <source>
        <dbReference type="EMBL" id="KPV73566.1"/>
    </source>
</evidence>
<dbReference type="PRINTS" id="PR00469">
    <property type="entry name" value="PNDRDTASEII"/>
</dbReference>
<dbReference type="GO" id="GO:0004174">
    <property type="term" value="F:electron-transferring-flavoprotein dehydrogenase activity"/>
    <property type="evidence" value="ECO:0007669"/>
    <property type="project" value="TreeGrafter"/>
</dbReference>
<protein>
    <recommendedName>
        <fullName evidence="5">FAD/NAD(P)-binding domain-containing protein</fullName>
    </recommendedName>
</protein>
<evidence type="ECO:0000259" key="5">
    <source>
        <dbReference type="Pfam" id="PF07992"/>
    </source>
</evidence>
<dbReference type="GeneID" id="28977938"/>
<evidence type="ECO:0000256" key="2">
    <source>
        <dbReference type="ARBA" id="ARBA00022630"/>
    </source>
</evidence>
<dbReference type="AlphaFoldDB" id="A0A0P9FCX3"/>
<dbReference type="RefSeq" id="XP_018269615.1">
    <property type="nucleotide sequence ID" value="XM_018417490.1"/>
</dbReference>
<dbReference type="Pfam" id="PF07992">
    <property type="entry name" value="Pyr_redox_2"/>
    <property type="match status" value="1"/>
</dbReference>
<evidence type="ECO:0000256" key="1">
    <source>
        <dbReference type="ARBA" id="ARBA00006442"/>
    </source>
</evidence>
<dbReference type="PRINTS" id="PR00368">
    <property type="entry name" value="FADPNR"/>
</dbReference>
<keyword evidence="7" id="KW-1185">Reference proteome</keyword>
<dbReference type="InterPro" id="IPR036188">
    <property type="entry name" value="FAD/NAD-bd_sf"/>
</dbReference>
<dbReference type="GO" id="GO:0050660">
    <property type="term" value="F:flavin adenine dinucleotide binding"/>
    <property type="evidence" value="ECO:0007669"/>
    <property type="project" value="TreeGrafter"/>
</dbReference>
<dbReference type="InterPro" id="IPR023753">
    <property type="entry name" value="FAD/NAD-binding_dom"/>
</dbReference>
<dbReference type="Gene3D" id="3.50.50.100">
    <property type="match status" value="1"/>
</dbReference>
<dbReference type="PANTHER" id="PTHR43735">
    <property type="entry name" value="APOPTOSIS-INDUCING FACTOR 1"/>
    <property type="match status" value="1"/>
</dbReference>
<dbReference type="EMBL" id="KQ474082">
    <property type="protein sequence ID" value="KPV73566.1"/>
    <property type="molecule type" value="Genomic_DNA"/>
</dbReference>
<keyword evidence="3" id="KW-0274">FAD</keyword>
<keyword evidence="4" id="KW-0560">Oxidoreductase</keyword>
<feature type="domain" description="FAD/NAD(P)-binding" evidence="5">
    <location>
        <begin position="12"/>
        <end position="316"/>
    </location>
</feature>
<evidence type="ECO:0000256" key="3">
    <source>
        <dbReference type="ARBA" id="ARBA00022827"/>
    </source>
</evidence>
<comment type="similarity">
    <text evidence="1">Belongs to the FAD-dependent oxidoreductase family.</text>
</comment>
<evidence type="ECO:0000313" key="7">
    <source>
        <dbReference type="Proteomes" id="UP000053890"/>
    </source>
</evidence>
<evidence type="ECO:0000256" key="4">
    <source>
        <dbReference type="ARBA" id="ARBA00023002"/>
    </source>
</evidence>